<name>A0A928VVK9_9CYAN</name>
<comment type="caution">
    <text evidence="2">The sequence shown here is derived from an EMBL/GenBank/DDBJ whole genome shotgun (WGS) entry which is preliminary data.</text>
</comment>
<dbReference type="CDD" id="cd07344">
    <property type="entry name" value="M48_yhfN_like"/>
    <property type="match status" value="1"/>
</dbReference>
<dbReference type="InterPro" id="IPR002725">
    <property type="entry name" value="YgjP-like_metallopeptidase"/>
</dbReference>
<dbReference type="PANTHER" id="PTHR30399">
    <property type="entry name" value="UNCHARACTERIZED PROTEIN YGJP"/>
    <property type="match status" value="1"/>
</dbReference>
<dbReference type="RefSeq" id="WP_264327677.1">
    <property type="nucleotide sequence ID" value="NZ_JADEXQ010000130.1"/>
</dbReference>
<dbReference type="Gene3D" id="3.30.2010.10">
    <property type="entry name" value="Metalloproteases ('zincins'), catalytic domain"/>
    <property type="match status" value="1"/>
</dbReference>
<evidence type="ECO:0000259" key="1">
    <source>
        <dbReference type="Pfam" id="PF01863"/>
    </source>
</evidence>
<feature type="domain" description="YgjP-like metallopeptidase" evidence="1">
    <location>
        <begin position="18"/>
        <end position="229"/>
    </location>
</feature>
<evidence type="ECO:0000313" key="3">
    <source>
        <dbReference type="Proteomes" id="UP000625316"/>
    </source>
</evidence>
<dbReference type="Proteomes" id="UP000625316">
    <property type="component" value="Unassembled WGS sequence"/>
</dbReference>
<dbReference type="SUPFAM" id="SSF55486">
    <property type="entry name" value="Metalloproteases ('zincins'), catalytic domain"/>
    <property type="match status" value="1"/>
</dbReference>
<dbReference type="Pfam" id="PF01863">
    <property type="entry name" value="YgjP-like"/>
    <property type="match status" value="1"/>
</dbReference>
<keyword evidence="3" id="KW-1185">Reference proteome</keyword>
<gene>
    <name evidence="2" type="ORF">IQ266_24285</name>
</gene>
<dbReference type="EMBL" id="JADEXQ010000130">
    <property type="protein sequence ID" value="MBE9032859.1"/>
    <property type="molecule type" value="Genomic_DNA"/>
</dbReference>
<accession>A0A928VVK9</accession>
<dbReference type="InterPro" id="IPR053136">
    <property type="entry name" value="UTP_pyrophosphatase-like"/>
</dbReference>
<sequence length="245" mass="28781">MSPLESIEYSVRESKRAKHVNLRLTRTGNLEVVIPVGFDRAEIPSIISKHERWLNRASARLAKRQPTDPHLAKEGLPNRIELRAIAQEWLIEYTPAPVTRIRMSELDDTVLILWGNTPNEDLCQTALTQWLTRKADQHFTPWIRRLSDDIGLPFNRATFRGQKTRWGSCSSQKNISLNYKLLFLPAPLVNYVFIHELAHTIHMNHSDQFWHLVEQKEPDYRRLDKDLNDAMQYIPRWLEVWLASR</sequence>
<proteinExistence type="predicted"/>
<evidence type="ECO:0000313" key="2">
    <source>
        <dbReference type="EMBL" id="MBE9032859.1"/>
    </source>
</evidence>
<reference evidence="2" key="1">
    <citation type="submission" date="2020-10" db="EMBL/GenBank/DDBJ databases">
        <authorList>
            <person name="Castelo-Branco R."/>
            <person name="Eusebio N."/>
            <person name="Adriana R."/>
            <person name="Vieira A."/>
            <person name="Brugerolle De Fraissinette N."/>
            <person name="Rezende De Castro R."/>
            <person name="Schneider M.P."/>
            <person name="Vasconcelos V."/>
            <person name="Leao P.N."/>
        </authorList>
    </citation>
    <scope>NUCLEOTIDE SEQUENCE</scope>
    <source>
        <strain evidence="2">LEGE 11480</strain>
    </source>
</reference>
<dbReference type="PANTHER" id="PTHR30399:SF1">
    <property type="entry name" value="UTP PYROPHOSPHATASE"/>
    <property type="match status" value="1"/>
</dbReference>
<protein>
    <submittedName>
        <fullName evidence="2">M48 family metallopeptidase</fullName>
    </submittedName>
</protein>
<organism evidence="2 3">
    <name type="scientific">Romeriopsis navalis LEGE 11480</name>
    <dbReference type="NCBI Taxonomy" id="2777977"/>
    <lineage>
        <taxon>Bacteria</taxon>
        <taxon>Bacillati</taxon>
        <taxon>Cyanobacteriota</taxon>
        <taxon>Cyanophyceae</taxon>
        <taxon>Leptolyngbyales</taxon>
        <taxon>Leptolyngbyaceae</taxon>
        <taxon>Romeriopsis</taxon>
        <taxon>Romeriopsis navalis</taxon>
    </lineage>
</organism>
<dbReference type="AlphaFoldDB" id="A0A928VVK9"/>